<evidence type="ECO:0000256" key="2">
    <source>
        <dbReference type="ARBA" id="ARBA00034247"/>
    </source>
</evidence>
<keyword evidence="7" id="KW-1185">Reference proteome</keyword>
<dbReference type="InterPro" id="IPR029787">
    <property type="entry name" value="Nucleotide_cyclase"/>
</dbReference>
<dbReference type="Pfam" id="PF25487">
    <property type="entry name" value="ETR1_N"/>
    <property type="match status" value="1"/>
</dbReference>
<dbReference type="SMART" id="SM00267">
    <property type="entry name" value="GGDEF"/>
    <property type="match status" value="1"/>
</dbReference>
<dbReference type="InterPro" id="IPR043128">
    <property type="entry name" value="Rev_trsase/Diguanyl_cyclase"/>
</dbReference>
<protein>
    <recommendedName>
        <fullName evidence="1">diguanylate cyclase</fullName>
        <ecNumber evidence="1">2.7.7.65</ecNumber>
    </recommendedName>
</protein>
<evidence type="ECO:0000256" key="3">
    <source>
        <dbReference type="SAM" id="Coils"/>
    </source>
</evidence>
<gene>
    <name evidence="6" type="ORF">JAO78_009000</name>
</gene>
<dbReference type="InterPro" id="IPR050469">
    <property type="entry name" value="Diguanylate_Cyclase"/>
</dbReference>
<comment type="catalytic activity">
    <reaction evidence="2">
        <text>2 GTP = 3',3'-c-di-GMP + 2 diphosphate</text>
        <dbReference type="Rhea" id="RHEA:24898"/>
        <dbReference type="ChEBI" id="CHEBI:33019"/>
        <dbReference type="ChEBI" id="CHEBI:37565"/>
        <dbReference type="ChEBI" id="CHEBI:58805"/>
        <dbReference type="EC" id="2.7.7.65"/>
    </reaction>
</comment>
<dbReference type="Gene3D" id="3.30.70.270">
    <property type="match status" value="1"/>
</dbReference>
<evidence type="ECO:0000256" key="1">
    <source>
        <dbReference type="ARBA" id="ARBA00012528"/>
    </source>
</evidence>
<dbReference type="InterPro" id="IPR058544">
    <property type="entry name" value="ETR1_N"/>
</dbReference>
<feature type="transmembrane region" description="Helical" evidence="4">
    <location>
        <begin position="26"/>
        <end position="47"/>
    </location>
</feature>
<dbReference type="PANTHER" id="PTHR45138">
    <property type="entry name" value="REGULATORY COMPONENTS OF SENSORY TRANSDUCTION SYSTEM"/>
    <property type="match status" value="1"/>
</dbReference>
<dbReference type="Pfam" id="PF00990">
    <property type="entry name" value="GGDEF"/>
    <property type="match status" value="1"/>
</dbReference>
<keyword evidence="3" id="KW-0175">Coiled coil</keyword>
<feature type="transmembrane region" description="Helical" evidence="4">
    <location>
        <begin position="59"/>
        <end position="82"/>
    </location>
</feature>
<keyword evidence="4" id="KW-1133">Transmembrane helix</keyword>
<dbReference type="Proteomes" id="UP000633814">
    <property type="component" value="Unassembled WGS sequence"/>
</dbReference>
<sequence>MTFINDLFNGSFMPHGHCLLWRTDLLILHVGGDVMTFVAYMLIPLALLRLVKMRDDLKFSWIVLMFSCFIFFCGATHFLGIVNVWHGYYYIHGIMKTLTGMISIATAIMLWHLLPYAIAMPSKRNLEEKIVALTLAEKKLAQANQHLESEVAKRTAQLEKLATTDELTELANRREIMRILDVELLRCRRQKSTLCVMMLDLDHFKAINDEHGHQTGDQTLKFAAECFKQQIRKIDFIGRIGGEEFLIILPDTAIEPAVELAERIRLALNQQSTKQALPNCTVSIGVIDCQITDTPQSLLQRADDMMYQAKTNGRDQVCFS</sequence>
<accession>A0ABS8C3P1</accession>
<reference evidence="6 7" key="1">
    <citation type="submission" date="2021-10" db="EMBL/GenBank/DDBJ databases">
        <title>Alishewanella koreense sp. nov. isolated from seawater of southwestern coast in South Korea and the proposal for the reclassification of Rheinheimera perlucida and Rheinheimera tuosuensis as Arsukibacterium perlucida and Arsukibacterium tuosuensis.</title>
        <authorList>
            <person name="Kim K.H."/>
            <person name="Ruan W."/>
            <person name="Kim K.R."/>
            <person name="Baek J.H."/>
            <person name="Jeon C.O."/>
        </authorList>
    </citation>
    <scope>NUCLEOTIDE SEQUENCE [LARGE SCALE GENOMIC DNA]</scope>
    <source>
        <strain evidence="6 7">16-MA</strain>
    </source>
</reference>
<evidence type="ECO:0000313" key="6">
    <source>
        <dbReference type="EMBL" id="MCB5226949.1"/>
    </source>
</evidence>
<feature type="coiled-coil region" evidence="3">
    <location>
        <begin position="123"/>
        <end position="153"/>
    </location>
</feature>
<dbReference type="PROSITE" id="PS50887">
    <property type="entry name" value="GGDEF"/>
    <property type="match status" value="1"/>
</dbReference>
<evidence type="ECO:0000313" key="7">
    <source>
        <dbReference type="Proteomes" id="UP000633814"/>
    </source>
</evidence>
<evidence type="ECO:0000256" key="4">
    <source>
        <dbReference type="SAM" id="Phobius"/>
    </source>
</evidence>
<organism evidence="6 7">
    <name type="scientific">Alishewanella maricola</name>
    <dbReference type="NCBI Taxonomy" id="2795740"/>
    <lineage>
        <taxon>Bacteria</taxon>
        <taxon>Pseudomonadati</taxon>
        <taxon>Pseudomonadota</taxon>
        <taxon>Gammaproteobacteria</taxon>
        <taxon>Alteromonadales</taxon>
        <taxon>Alteromonadaceae</taxon>
        <taxon>Alishewanella</taxon>
    </lineage>
</organism>
<keyword evidence="4" id="KW-0472">Membrane</keyword>
<dbReference type="EMBL" id="JAEINI020000005">
    <property type="protein sequence ID" value="MCB5226949.1"/>
    <property type="molecule type" value="Genomic_DNA"/>
</dbReference>
<keyword evidence="4" id="KW-0812">Transmembrane</keyword>
<dbReference type="InterPro" id="IPR000160">
    <property type="entry name" value="GGDEF_dom"/>
</dbReference>
<feature type="transmembrane region" description="Helical" evidence="4">
    <location>
        <begin position="88"/>
        <end position="114"/>
    </location>
</feature>
<feature type="domain" description="GGDEF" evidence="5">
    <location>
        <begin position="192"/>
        <end position="320"/>
    </location>
</feature>
<dbReference type="EC" id="2.7.7.65" evidence="1"/>
<dbReference type="CDD" id="cd01949">
    <property type="entry name" value="GGDEF"/>
    <property type="match status" value="1"/>
</dbReference>
<dbReference type="NCBIfam" id="TIGR00254">
    <property type="entry name" value="GGDEF"/>
    <property type="match status" value="1"/>
</dbReference>
<proteinExistence type="predicted"/>
<name>A0ABS8C3P1_9ALTE</name>
<dbReference type="PANTHER" id="PTHR45138:SF9">
    <property type="entry name" value="DIGUANYLATE CYCLASE DGCM-RELATED"/>
    <property type="match status" value="1"/>
</dbReference>
<dbReference type="RefSeq" id="WP_226751014.1">
    <property type="nucleotide sequence ID" value="NZ_JAEINI020000005.1"/>
</dbReference>
<dbReference type="SUPFAM" id="SSF55073">
    <property type="entry name" value="Nucleotide cyclase"/>
    <property type="match status" value="1"/>
</dbReference>
<comment type="caution">
    <text evidence="6">The sequence shown here is derived from an EMBL/GenBank/DDBJ whole genome shotgun (WGS) entry which is preliminary data.</text>
</comment>
<evidence type="ECO:0000259" key="5">
    <source>
        <dbReference type="PROSITE" id="PS50887"/>
    </source>
</evidence>